<dbReference type="EMBL" id="MG966531">
    <property type="protein sequence ID" value="AVJ51893.1"/>
    <property type="molecule type" value="Genomic_DNA"/>
</dbReference>
<evidence type="ECO:0000256" key="1">
    <source>
        <dbReference type="SAM" id="Phobius"/>
    </source>
</evidence>
<feature type="transmembrane region" description="Helical" evidence="1">
    <location>
        <begin position="53"/>
        <end position="75"/>
    </location>
</feature>
<keyword evidence="3" id="KW-1185">Reference proteome</keyword>
<proteinExistence type="predicted"/>
<reference evidence="2 3" key="1">
    <citation type="submission" date="2018-02" db="EMBL/GenBank/DDBJ databases">
        <title>Complete Genome Sequence of Ebrios, a novel T7-like phage isolated from the Lagoon Ebrie in Abidjan.</title>
        <authorList>
            <person name="Ngazoa-Kakou S."/>
            <person name="Philippe C."/>
            <person name="Tremblay D.M."/>
            <person name="Loignon S."/>
            <person name="Koudou A."/>
            <person name="Abole A."/>
            <person name="Coulibaly D.N."/>
            <person name="Kan Kouassi S."/>
            <person name="Kouame-Sina M."/>
            <person name="Aoussi S."/>
            <person name="Dosso M."/>
            <person name="Moineau S."/>
        </authorList>
    </citation>
    <scope>NUCLEOTIDE SEQUENCE [LARGE SCALE GENOMIC DNA]</scope>
</reference>
<sequence>MLMNNYLTNPAHPLSPLNPISPISIWNQGCSREETVEVVSQRQHRELDPKEKLVLGAGFGVCLALLLTLVLVMVFGEIGRPRH</sequence>
<keyword evidence="1" id="KW-0812">Transmembrane</keyword>
<keyword evidence="1" id="KW-1133">Transmembrane helix</keyword>
<dbReference type="Proteomes" id="UP000240985">
    <property type="component" value="Segment"/>
</dbReference>
<evidence type="ECO:0000313" key="3">
    <source>
        <dbReference type="Proteomes" id="UP000240985"/>
    </source>
</evidence>
<evidence type="ECO:0000313" key="2">
    <source>
        <dbReference type="EMBL" id="AVJ51893.1"/>
    </source>
</evidence>
<accession>A0A2P1CKW3</accession>
<gene>
    <name evidence="2" type="ORF">ebrios_10</name>
</gene>
<protein>
    <submittedName>
        <fullName evidence="2">Uncharacterized protein</fullName>
    </submittedName>
</protein>
<keyword evidence="1" id="KW-0472">Membrane</keyword>
<organism evidence="2 3">
    <name type="scientific">Escherichia phage Ebrios</name>
    <dbReference type="NCBI Taxonomy" id="2099356"/>
    <lineage>
        <taxon>Viruses</taxon>
        <taxon>Duplodnaviria</taxon>
        <taxon>Heunggongvirae</taxon>
        <taxon>Uroviricota</taxon>
        <taxon>Caudoviricetes</taxon>
        <taxon>Autographivirales</taxon>
        <taxon>Autotranscriptaviridae</taxon>
        <taxon>Studiervirinae</taxon>
        <taxon>Ebriosvirus</taxon>
        <taxon>Ebriosvirus ebrios</taxon>
        <taxon>Teseptimavirus ebrios</taxon>
    </lineage>
</organism>
<name>A0A2P1CKW3_9CAUD</name>